<keyword evidence="4" id="KW-0804">Transcription</keyword>
<dbReference type="InterPro" id="IPR038491">
    <property type="entry name" value="Velvet_dom_sf"/>
</dbReference>
<dbReference type="GO" id="GO:0005634">
    <property type="term" value="C:nucleus"/>
    <property type="evidence" value="ECO:0007669"/>
    <property type="project" value="UniProtKB-SubCell"/>
</dbReference>
<keyword evidence="5" id="KW-0539">Nucleus</keyword>
<evidence type="ECO:0000259" key="7">
    <source>
        <dbReference type="PROSITE" id="PS51821"/>
    </source>
</evidence>
<feature type="domain" description="Velvet" evidence="7">
    <location>
        <begin position="218"/>
        <end position="419"/>
    </location>
</feature>
<dbReference type="EMBL" id="JAFEKC020000013">
    <property type="protein sequence ID" value="KAK0511760.1"/>
    <property type="molecule type" value="Genomic_DNA"/>
</dbReference>
<reference evidence="8" key="1">
    <citation type="submission" date="2023-03" db="EMBL/GenBank/DDBJ databases">
        <title>Complete genome of Cladonia borealis.</title>
        <authorList>
            <person name="Park H."/>
        </authorList>
    </citation>
    <scope>NUCLEOTIDE SEQUENCE</scope>
    <source>
        <strain evidence="8">ANT050790</strain>
    </source>
</reference>
<evidence type="ECO:0000256" key="2">
    <source>
        <dbReference type="ARBA" id="ARBA00022969"/>
    </source>
</evidence>
<keyword evidence="9" id="KW-1185">Reference proteome</keyword>
<evidence type="ECO:0000256" key="5">
    <source>
        <dbReference type="ARBA" id="ARBA00023242"/>
    </source>
</evidence>
<comment type="caution">
    <text evidence="8">The sequence shown here is derived from an EMBL/GenBank/DDBJ whole genome shotgun (WGS) entry which is preliminary data.</text>
</comment>
<keyword evidence="2" id="KW-0749">Sporulation</keyword>
<feature type="compositionally biased region" description="Pro residues" evidence="6">
    <location>
        <begin position="36"/>
        <end position="46"/>
    </location>
</feature>
<feature type="region of interest" description="Disordered" evidence="6">
    <location>
        <begin position="169"/>
        <end position="215"/>
    </location>
</feature>
<dbReference type="Gene3D" id="2.60.40.3960">
    <property type="entry name" value="Velvet domain"/>
    <property type="match status" value="1"/>
</dbReference>
<evidence type="ECO:0000256" key="1">
    <source>
        <dbReference type="ARBA" id="ARBA00004123"/>
    </source>
</evidence>
<evidence type="ECO:0000256" key="6">
    <source>
        <dbReference type="SAM" id="MobiDB-lite"/>
    </source>
</evidence>
<dbReference type="PANTHER" id="PTHR33572">
    <property type="entry name" value="SPORE DEVELOPMENT REGULATOR VOSA"/>
    <property type="match status" value="1"/>
</dbReference>
<evidence type="ECO:0000313" key="9">
    <source>
        <dbReference type="Proteomes" id="UP001166286"/>
    </source>
</evidence>
<accession>A0AA39R0Z7</accession>
<feature type="region of interest" description="Disordered" evidence="6">
    <location>
        <begin position="406"/>
        <end position="457"/>
    </location>
</feature>
<proteinExistence type="predicted"/>
<feature type="region of interest" description="Disordered" evidence="6">
    <location>
        <begin position="1"/>
        <end position="82"/>
    </location>
</feature>
<evidence type="ECO:0000313" key="8">
    <source>
        <dbReference type="EMBL" id="KAK0511760.1"/>
    </source>
</evidence>
<evidence type="ECO:0000256" key="3">
    <source>
        <dbReference type="ARBA" id="ARBA00023015"/>
    </source>
</evidence>
<dbReference type="InterPro" id="IPR037525">
    <property type="entry name" value="Velvet_dom"/>
</dbReference>
<dbReference type="PANTHER" id="PTHR33572:SF17">
    <property type="entry name" value="SEXUAL DEVELOPMENT REGULATOR VELC"/>
    <property type="match status" value="1"/>
</dbReference>
<name>A0AA39R0Z7_9LECA</name>
<organism evidence="8 9">
    <name type="scientific">Cladonia borealis</name>
    <dbReference type="NCBI Taxonomy" id="184061"/>
    <lineage>
        <taxon>Eukaryota</taxon>
        <taxon>Fungi</taxon>
        <taxon>Dikarya</taxon>
        <taxon>Ascomycota</taxon>
        <taxon>Pezizomycotina</taxon>
        <taxon>Lecanoromycetes</taxon>
        <taxon>OSLEUM clade</taxon>
        <taxon>Lecanoromycetidae</taxon>
        <taxon>Lecanorales</taxon>
        <taxon>Lecanorineae</taxon>
        <taxon>Cladoniaceae</taxon>
        <taxon>Cladonia</taxon>
    </lineage>
</organism>
<feature type="compositionally biased region" description="Low complexity" evidence="6">
    <location>
        <begin position="181"/>
        <end position="199"/>
    </location>
</feature>
<comment type="subcellular location">
    <subcellularLocation>
        <location evidence="1">Nucleus</location>
    </subcellularLocation>
</comment>
<dbReference type="Proteomes" id="UP001166286">
    <property type="component" value="Unassembled WGS sequence"/>
</dbReference>
<dbReference type="AlphaFoldDB" id="A0AA39R0Z7"/>
<protein>
    <recommendedName>
        <fullName evidence="7">Velvet domain-containing protein</fullName>
    </recommendedName>
</protein>
<evidence type="ECO:0000256" key="4">
    <source>
        <dbReference type="ARBA" id="ARBA00023163"/>
    </source>
</evidence>
<dbReference type="InterPro" id="IPR021740">
    <property type="entry name" value="Velvet"/>
</dbReference>
<sequence>MSSRTPATTQHHEGSIYYPTQVGPGYGMTAGTQMPPSAPHTLPPPSTLAARPNLPPPAHLEPTFVPQSPQGRPQYSDFPSARHQHAPILRQSAYEQSLPRNFGHTTQAPATVERPSHGTGFTHPPLYPQQVSYQSANPGTLYEAISPVEYSHDTPPGASLFNEGVYTSNPYPTVAPQPHQSPAGSYHSSATSSSGLATGPMQFNKSTQAAEAQPQSQGIMDRYILTIRQQPKAARACGFGERDRRVIDPPPIVQLSLKDFDPQSPSDLDELRWPFNILHCSLLALPPQSSVSSGSTDVTEVVDPNQTNRKSRRLMGTLVASPFVGIDPEAPPSSDEKGRLGCFFIFPDLSCRQNGLHRLRFTLMKVSMPNSFEDGQGRIAGTIDSDTFEVFSAKDFPGMRASTTLTRELKKQGATVSVKKGKEQRKRGGSVGERSSSNEDSDGAQDAAKSRQRKKRG</sequence>
<feature type="compositionally biased region" description="Polar residues" evidence="6">
    <location>
        <begin position="201"/>
        <end position="215"/>
    </location>
</feature>
<gene>
    <name evidence="8" type="ORF">JMJ35_006333</name>
</gene>
<keyword evidence="3" id="KW-0805">Transcription regulation</keyword>
<dbReference type="PROSITE" id="PS51821">
    <property type="entry name" value="VELVET"/>
    <property type="match status" value="1"/>
</dbReference>
<dbReference type="Pfam" id="PF11754">
    <property type="entry name" value="Velvet"/>
    <property type="match status" value="1"/>
</dbReference>
<dbReference type="GO" id="GO:0030435">
    <property type="term" value="P:sporulation resulting in formation of a cellular spore"/>
    <property type="evidence" value="ECO:0007669"/>
    <property type="project" value="UniProtKB-KW"/>
</dbReference>